<dbReference type="InParanoid" id="Q7S3J9"/>
<feature type="compositionally biased region" description="Basic residues" evidence="1">
    <location>
        <begin position="318"/>
        <end position="329"/>
    </location>
</feature>
<name>Q7S3J9_NEUCR</name>
<feature type="region of interest" description="Disordered" evidence="1">
    <location>
        <begin position="217"/>
        <end position="237"/>
    </location>
</feature>
<dbReference type="RefSeq" id="XP_959334.1">
    <property type="nucleotide sequence ID" value="XM_954241.1"/>
</dbReference>
<organism evidence="2 3">
    <name type="scientific">Neurospora crassa (strain ATCC 24698 / 74-OR23-1A / CBS 708.71 / DSM 1257 / FGSC 987)</name>
    <dbReference type="NCBI Taxonomy" id="367110"/>
    <lineage>
        <taxon>Eukaryota</taxon>
        <taxon>Fungi</taxon>
        <taxon>Dikarya</taxon>
        <taxon>Ascomycota</taxon>
        <taxon>Pezizomycotina</taxon>
        <taxon>Sordariomycetes</taxon>
        <taxon>Sordariomycetidae</taxon>
        <taxon>Sordariales</taxon>
        <taxon>Sordariaceae</taxon>
        <taxon>Neurospora</taxon>
    </lineage>
</organism>
<dbReference type="VEuPathDB" id="FungiDB:NCU08244"/>
<gene>
    <name evidence="2" type="ORF">NCU08244</name>
</gene>
<dbReference type="HOGENOM" id="CLU_739857_0_0_1"/>
<dbReference type="Proteomes" id="UP000001805">
    <property type="component" value="Chromosome 3, Linkage Group III"/>
</dbReference>
<sequence>MASISTSRLISHLQKNLFAAQSRPLPPSHISARGLQASSHFPTNTASHPANTPSYPANTPSYPANTPYYPVNTPIPPLRTSNPVRSNQPVSLTVYPEPTNHAISNNGPNGNGNIIPLNSANPLDNNQPFGHHYPTNNPTGASLHNVAPHSLQNHDGQPMSSDYHPNNHHLAGTPNLGVSHNAVPNHPQPHPAAPSAHATTHMPSVMARPAVASPPAARPAVIRPPRPSGQPRVCKGSRKQGVHYPCVRNPPNRVWKTKGHARTCRECLANKPSEKACRHMDALEAAGLEPCSNCYVKAARGNGGLCADCLADKEANSKLRKQGKGKGRKKGDDNVPRGGPGGGPPKGNGGGGGGSGPAPGAVGVVLSGIDQMAY</sequence>
<dbReference type="KEGG" id="ncr:NCU08244"/>
<feature type="compositionally biased region" description="Gly residues" evidence="1">
    <location>
        <begin position="338"/>
        <end position="357"/>
    </location>
</feature>
<keyword evidence="3" id="KW-1185">Reference proteome</keyword>
<protein>
    <submittedName>
        <fullName evidence="2">Uncharacterized protein</fullName>
    </submittedName>
</protein>
<accession>Q7S3J9</accession>
<dbReference type="EMBL" id="CM002238">
    <property type="protein sequence ID" value="EAA30098.1"/>
    <property type="molecule type" value="Genomic_DNA"/>
</dbReference>
<dbReference type="PaxDb" id="5141-EFNCRP00000004705"/>
<dbReference type="GeneID" id="3875497"/>
<dbReference type="STRING" id="367110.Q7S3J9"/>
<reference evidence="2 3" key="1">
    <citation type="journal article" date="2003" name="Nature">
        <title>The genome sequence of the filamentous fungus Neurospora crassa.</title>
        <authorList>
            <person name="Galagan J.E."/>
            <person name="Calvo S.E."/>
            <person name="Borkovich K.A."/>
            <person name="Selker E.U."/>
            <person name="Read N.D."/>
            <person name="Jaffe D."/>
            <person name="FitzHugh W."/>
            <person name="Ma L.J."/>
            <person name="Smirnov S."/>
            <person name="Purcell S."/>
            <person name="Rehman B."/>
            <person name="Elkins T."/>
            <person name="Engels R."/>
            <person name="Wang S."/>
            <person name="Nielsen C.B."/>
            <person name="Butler J."/>
            <person name="Endrizzi M."/>
            <person name="Qui D."/>
            <person name="Ianakiev P."/>
            <person name="Bell-Pedersen D."/>
            <person name="Nelson M.A."/>
            <person name="Werner-Washburne M."/>
            <person name="Selitrennikoff C.P."/>
            <person name="Kinsey J.A."/>
            <person name="Braun E.L."/>
            <person name="Zelter A."/>
            <person name="Schulte U."/>
            <person name="Kothe G.O."/>
            <person name="Jedd G."/>
            <person name="Mewes W."/>
            <person name="Staben C."/>
            <person name="Marcotte E."/>
            <person name="Greenberg D."/>
            <person name="Roy A."/>
            <person name="Foley K."/>
            <person name="Naylor J."/>
            <person name="Stange-Thomann N."/>
            <person name="Barrett R."/>
            <person name="Gnerre S."/>
            <person name="Kamal M."/>
            <person name="Kamvysselis M."/>
            <person name="Mauceli E."/>
            <person name="Bielke C."/>
            <person name="Rudd S."/>
            <person name="Frishman D."/>
            <person name="Krystofova S."/>
            <person name="Rasmussen C."/>
            <person name="Metzenberg R.L."/>
            <person name="Perkins D.D."/>
            <person name="Kroken S."/>
            <person name="Cogoni C."/>
            <person name="Macino G."/>
            <person name="Catcheside D."/>
            <person name="Li W."/>
            <person name="Pratt R.J."/>
            <person name="Osmani S.A."/>
            <person name="DeSouza C.P."/>
            <person name="Glass L."/>
            <person name="Orbach M.J."/>
            <person name="Berglund J.A."/>
            <person name="Voelker R."/>
            <person name="Yarden O."/>
            <person name="Plamann M."/>
            <person name="Seiler S."/>
            <person name="Dunlap J."/>
            <person name="Radford A."/>
            <person name="Aramayo R."/>
            <person name="Natvig D.O."/>
            <person name="Alex L.A."/>
            <person name="Mannhaupt G."/>
            <person name="Ebbole D.J."/>
            <person name="Freitag M."/>
            <person name="Paulsen I."/>
            <person name="Sachs M.S."/>
            <person name="Lander E.S."/>
            <person name="Nusbaum C."/>
            <person name="Birren B."/>
        </authorList>
    </citation>
    <scope>NUCLEOTIDE SEQUENCE [LARGE SCALE GENOMIC DNA]</scope>
    <source>
        <strain evidence="3">ATCC 24698 / 74-OR23-1A / CBS 708.71 / DSM 1257 / FGSC 987</strain>
    </source>
</reference>
<evidence type="ECO:0000313" key="2">
    <source>
        <dbReference type="EMBL" id="EAA30098.1"/>
    </source>
</evidence>
<feature type="region of interest" description="Disordered" evidence="1">
    <location>
        <begin position="317"/>
        <end position="362"/>
    </location>
</feature>
<evidence type="ECO:0000313" key="3">
    <source>
        <dbReference type="Proteomes" id="UP000001805"/>
    </source>
</evidence>
<dbReference type="OrthoDB" id="4771067at2759"/>
<feature type="region of interest" description="Disordered" evidence="1">
    <location>
        <begin position="39"/>
        <end position="61"/>
    </location>
</feature>
<dbReference type="AlphaFoldDB" id="Q7S3J9"/>
<proteinExistence type="predicted"/>
<evidence type="ECO:0000256" key="1">
    <source>
        <dbReference type="SAM" id="MobiDB-lite"/>
    </source>
</evidence>